<evidence type="ECO:0000313" key="2">
    <source>
        <dbReference type="EMBL" id="CAB1450086.1"/>
    </source>
</evidence>
<gene>
    <name evidence="2" type="ORF">PLEPLA_LOCUS37775</name>
</gene>
<dbReference type="Proteomes" id="UP001153269">
    <property type="component" value="Unassembled WGS sequence"/>
</dbReference>
<feature type="compositionally biased region" description="Basic and acidic residues" evidence="1">
    <location>
        <begin position="103"/>
        <end position="116"/>
    </location>
</feature>
<evidence type="ECO:0000313" key="3">
    <source>
        <dbReference type="Proteomes" id="UP001153269"/>
    </source>
</evidence>
<evidence type="ECO:0000256" key="1">
    <source>
        <dbReference type="SAM" id="MobiDB-lite"/>
    </source>
</evidence>
<dbReference type="AlphaFoldDB" id="A0A9N7VKL3"/>
<name>A0A9N7VKL3_PLEPL</name>
<protein>
    <submittedName>
        <fullName evidence="2">Uncharacterized protein</fullName>
    </submittedName>
</protein>
<keyword evidence="3" id="KW-1185">Reference proteome</keyword>
<comment type="caution">
    <text evidence="2">The sequence shown here is derived from an EMBL/GenBank/DDBJ whole genome shotgun (WGS) entry which is preliminary data.</text>
</comment>
<dbReference type="EMBL" id="CADEAL010004040">
    <property type="protein sequence ID" value="CAB1450086.1"/>
    <property type="molecule type" value="Genomic_DNA"/>
</dbReference>
<accession>A0A9N7VKL3</accession>
<proteinExistence type="predicted"/>
<sequence>MSCPVPSTLPAASTGVCGSAFQSDGTIITHHSSERKSGSTQPAHCTVCRPVGTRWSMDAQVILNARGDSLRVWQDILSACDPHWVPFAQGSGSEMRRLAGGAERPEGVCRTKRRDV</sequence>
<feature type="region of interest" description="Disordered" evidence="1">
    <location>
        <begin position="97"/>
        <end position="116"/>
    </location>
</feature>
<organism evidence="2 3">
    <name type="scientific">Pleuronectes platessa</name>
    <name type="common">European plaice</name>
    <dbReference type="NCBI Taxonomy" id="8262"/>
    <lineage>
        <taxon>Eukaryota</taxon>
        <taxon>Metazoa</taxon>
        <taxon>Chordata</taxon>
        <taxon>Craniata</taxon>
        <taxon>Vertebrata</taxon>
        <taxon>Euteleostomi</taxon>
        <taxon>Actinopterygii</taxon>
        <taxon>Neopterygii</taxon>
        <taxon>Teleostei</taxon>
        <taxon>Neoteleostei</taxon>
        <taxon>Acanthomorphata</taxon>
        <taxon>Carangaria</taxon>
        <taxon>Pleuronectiformes</taxon>
        <taxon>Pleuronectoidei</taxon>
        <taxon>Pleuronectidae</taxon>
        <taxon>Pleuronectes</taxon>
    </lineage>
</organism>
<reference evidence="2" key="1">
    <citation type="submission" date="2020-03" db="EMBL/GenBank/DDBJ databases">
        <authorList>
            <person name="Weist P."/>
        </authorList>
    </citation>
    <scope>NUCLEOTIDE SEQUENCE</scope>
</reference>